<dbReference type="InterPro" id="IPR023296">
    <property type="entry name" value="Glyco_hydro_beta-prop_sf"/>
</dbReference>
<evidence type="ECO:0000313" key="8">
    <source>
        <dbReference type="Proteomes" id="UP000616346"/>
    </source>
</evidence>
<dbReference type="Pfam" id="PF04616">
    <property type="entry name" value="Glyco_hydro_43"/>
    <property type="match status" value="1"/>
</dbReference>
<keyword evidence="3 6" id="KW-0378">Hydrolase</keyword>
<reference evidence="7 8" key="1">
    <citation type="submission" date="2020-08" db="EMBL/GenBank/DDBJ databases">
        <title>A Genomic Blueprint of the Chicken Gut Microbiome.</title>
        <authorList>
            <person name="Gilroy R."/>
            <person name="Ravi A."/>
            <person name="Getino M."/>
            <person name="Pursley I."/>
            <person name="Horton D.L."/>
            <person name="Alikhan N.-F."/>
            <person name="Baker D."/>
            <person name="Gharbi K."/>
            <person name="Hall N."/>
            <person name="Watson M."/>
            <person name="Adriaenssens E.M."/>
            <person name="Foster-Nyarko E."/>
            <person name="Jarju S."/>
            <person name="Secka A."/>
            <person name="Antonio M."/>
            <person name="Oren A."/>
            <person name="Chaudhuri R."/>
            <person name="La Ragione R.M."/>
            <person name="Hildebrand F."/>
            <person name="Pallen M.J."/>
        </authorList>
    </citation>
    <scope>NUCLEOTIDE SEQUENCE [LARGE SCALE GENOMIC DNA]</scope>
    <source>
        <strain evidence="7 8">Sa1YUN3</strain>
    </source>
</reference>
<evidence type="ECO:0000313" key="7">
    <source>
        <dbReference type="EMBL" id="MBD8003179.1"/>
    </source>
</evidence>
<evidence type="ECO:0000256" key="4">
    <source>
        <dbReference type="ARBA" id="ARBA00023277"/>
    </source>
</evidence>
<keyword evidence="2" id="KW-0858">Xylan degradation</keyword>
<dbReference type="PANTHER" id="PTHR43772">
    <property type="entry name" value="ENDO-1,4-BETA-XYLANASE"/>
    <property type="match status" value="1"/>
</dbReference>
<organism evidence="7 8">
    <name type="scientific">Phocaeicola faecium</name>
    <dbReference type="NCBI Taxonomy" id="2762213"/>
    <lineage>
        <taxon>Bacteria</taxon>
        <taxon>Pseudomonadati</taxon>
        <taxon>Bacteroidota</taxon>
        <taxon>Bacteroidia</taxon>
        <taxon>Bacteroidales</taxon>
        <taxon>Bacteroidaceae</taxon>
        <taxon>Phocaeicola</taxon>
    </lineage>
</organism>
<dbReference type="SUPFAM" id="SSF75005">
    <property type="entry name" value="Arabinanase/levansucrase/invertase"/>
    <property type="match status" value="1"/>
</dbReference>
<keyword evidence="2" id="KW-0624">Polysaccharide degradation</keyword>
<evidence type="ECO:0000256" key="3">
    <source>
        <dbReference type="ARBA" id="ARBA00022801"/>
    </source>
</evidence>
<keyword evidence="4" id="KW-0119">Carbohydrate metabolism</keyword>
<dbReference type="PROSITE" id="PS51257">
    <property type="entry name" value="PROKAR_LIPOPROTEIN"/>
    <property type="match status" value="1"/>
</dbReference>
<accession>A0ABR8VEG3</accession>
<comment type="caution">
    <text evidence="7">The sequence shown here is derived from an EMBL/GenBank/DDBJ whole genome shotgun (WGS) entry which is preliminary data.</text>
</comment>
<dbReference type="EMBL" id="JACSPQ010000028">
    <property type="protein sequence ID" value="MBD8003179.1"/>
    <property type="molecule type" value="Genomic_DNA"/>
</dbReference>
<proteinExistence type="inferred from homology"/>
<gene>
    <name evidence="7" type="ORF">H9626_13365</name>
</gene>
<dbReference type="InterPro" id="IPR006710">
    <property type="entry name" value="Glyco_hydro_43"/>
</dbReference>
<dbReference type="RefSeq" id="WP_191710805.1">
    <property type="nucleotide sequence ID" value="NZ_JACSPQ010000028.1"/>
</dbReference>
<dbReference type="Proteomes" id="UP000616346">
    <property type="component" value="Unassembled WGS sequence"/>
</dbReference>
<dbReference type="PANTHER" id="PTHR43772:SF2">
    <property type="entry name" value="PUTATIVE (AFU_ORTHOLOGUE AFUA_2G04480)-RELATED"/>
    <property type="match status" value="1"/>
</dbReference>
<name>A0ABR8VEG3_9BACT</name>
<evidence type="ECO:0000256" key="1">
    <source>
        <dbReference type="ARBA" id="ARBA00009865"/>
    </source>
</evidence>
<keyword evidence="8" id="KW-1185">Reference proteome</keyword>
<dbReference type="InterPro" id="IPR052176">
    <property type="entry name" value="Glycosyl_Hydrlase_43_Enz"/>
</dbReference>
<evidence type="ECO:0000256" key="2">
    <source>
        <dbReference type="ARBA" id="ARBA00022651"/>
    </source>
</evidence>
<evidence type="ECO:0000256" key="5">
    <source>
        <dbReference type="ARBA" id="ARBA00023295"/>
    </source>
</evidence>
<comment type="similarity">
    <text evidence="1 6">Belongs to the glycosyl hydrolase 43 family.</text>
</comment>
<dbReference type="CDD" id="cd08991">
    <property type="entry name" value="GH43_HoAraf43-like"/>
    <property type="match status" value="1"/>
</dbReference>
<keyword evidence="5 6" id="KW-0326">Glycosidase</keyword>
<evidence type="ECO:0000256" key="6">
    <source>
        <dbReference type="RuleBase" id="RU361187"/>
    </source>
</evidence>
<dbReference type="Gene3D" id="2.115.10.20">
    <property type="entry name" value="Glycosyl hydrolase domain, family 43"/>
    <property type="match status" value="1"/>
</dbReference>
<protein>
    <submittedName>
        <fullName evidence="7">Family 43 glycosylhydrolase</fullName>
    </submittedName>
</protein>
<sequence length="331" mass="37395">MKYQYLLGIVACSAVLSGCSSGTAKKQVAESDGEEIAFADPTIIRENGKYYLTGTGDNHPQGFTMLESADLRTWQVMTGDSVQYLLKEGDNVFGDKGFWAPQWFRDGTRCYLTYTANEQTVLAEADSWKGPFVQNTVKPIDGSEKNIDSFLFKDDDRKYYLYHVRFNHGNHIWVGEFDLQKRAIKPETLKKCLDCTEAWENTPNYVSDPIMEGPTVIKLDGVYYLFYSANHFMNIDYAVGYATASSPLGPWKKYSGNPIIHRDIVKENGTGHGDIFTDSVGKYYYVYHVHASDTAVSPRKTRIVPLHLKKSDAGIYDISVNANEVIKPYKK</sequence>